<keyword evidence="3" id="KW-0547">Nucleotide-binding</keyword>
<evidence type="ECO:0000256" key="2">
    <source>
        <dbReference type="ARBA" id="ARBA00022679"/>
    </source>
</evidence>
<evidence type="ECO:0000256" key="3">
    <source>
        <dbReference type="ARBA" id="ARBA00022741"/>
    </source>
</evidence>
<dbReference type="AlphaFoldDB" id="A0A6A7C226"/>
<feature type="domain" description="Protein kinase" evidence="6">
    <location>
        <begin position="23"/>
        <end position="163"/>
    </location>
</feature>
<dbReference type="PROSITE" id="PS50011">
    <property type="entry name" value="PROTEIN_KINASE_DOM"/>
    <property type="match status" value="1"/>
</dbReference>
<dbReference type="InterPro" id="IPR000719">
    <property type="entry name" value="Prot_kinase_dom"/>
</dbReference>
<proteinExistence type="predicted"/>
<evidence type="ECO:0000313" key="8">
    <source>
        <dbReference type="Proteomes" id="UP000799421"/>
    </source>
</evidence>
<dbReference type="InterPro" id="IPR011009">
    <property type="entry name" value="Kinase-like_dom_sf"/>
</dbReference>
<keyword evidence="5" id="KW-0067">ATP-binding</keyword>
<dbReference type="EC" id="2.7.11.1" evidence="1"/>
<dbReference type="InterPro" id="IPR008271">
    <property type="entry name" value="Ser/Thr_kinase_AS"/>
</dbReference>
<dbReference type="PANTHER" id="PTHR43671:SF13">
    <property type="entry name" value="SERINE_THREONINE-PROTEIN KINASE NEK2"/>
    <property type="match status" value="1"/>
</dbReference>
<gene>
    <name evidence="7" type="ORF">K470DRAFT_269857</name>
</gene>
<accession>A0A6A7C226</accession>
<evidence type="ECO:0000256" key="4">
    <source>
        <dbReference type="ARBA" id="ARBA00022777"/>
    </source>
</evidence>
<reference evidence="7" key="1">
    <citation type="journal article" date="2020" name="Stud. Mycol.">
        <title>101 Dothideomycetes genomes: a test case for predicting lifestyles and emergence of pathogens.</title>
        <authorList>
            <person name="Haridas S."/>
            <person name="Albert R."/>
            <person name="Binder M."/>
            <person name="Bloem J."/>
            <person name="Labutti K."/>
            <person name="Salamov A."/>
            <person name="Andreopoulos B."/>
            <person name="Baker S."/>
            <person name="Barry K."/>
            <person name="Bills G."/>
            <person name="Bluhm B."/>
            <person name="Cannon C."/>
            <person name="Castanera R."/>
            <person name="Culley D."/>
            <person name="Daum C."/>
            <person name="Ezra D."/>
            <person name="Gonzalez J."/>
            <person name="Henrissat B."/>
            <person name="Kuo A."/>
            <person name="Liang C."/>
            <person name="Lipzen A."/>
            <person name="Lutzoni F."/>
            <person name="Magnuson J."/>
            <person name="Mondo S."/>
            <person name="Nolan M."/>
            <person name="Ohm R."/>
            <person name="Pangilinan J."/>
            <person name="Park H.-J."/>
            <person name="Ramirez L."/>
            <person name="Alfaro M."/>
            <person name="Sun H."/>
            <person name="Tritt A."/>
            <person name="Yoshinaga Y."/>
            <person name="Zwiers L.-H."/>
            <person name="Turgeon B."/>
            <person name="Goodwin S."/>
            <person name="Spatafora J."/>
            <person name="Crous P."/>
            <person name="Grigoriev I."/>
        </authorList>
    </citation>
    <scope>NUCLEOTIDE SEQUENCE</scope>
    <source>
        <strain evidence="7">CBS 480.64</strain>
    </source>
</reference>
<dbReference type="GO" id="GO:0004674">
    <property type="term" value="F:protein serine/threonine kinase activity"/>
    <property type="evidence" value="ECO:0007669"/>
    <property type="project" value="UniProtKB-EC"/>
</dbReference>
<evidence type="ECO:0000256" key="5">
    <source>
        <dbReference type="ARBA" id="ARBA00022840"/>
    </source>
</evidence>
<name>A0A6A7C226_9PEZI</name>
<dbReference type="PROSITE" id="PS00108">
    <property type="entry name" value="PROTEIN_KINASE_ST"/>
    <property type="match status" value="1"/>
</dbReference>
<evidence type="ECO:0000313" key="7">
    <source>
        <dbReference type="EMBL" id="KAF2861524.1"/>
    </source>
</evidence>
<keyword evidence="8" id="KW-1185">Reference proteome</keyword>
<sequence>MPFSCTTIFKPHQRDPDAGDRVYRLRTRFAESGGGQALLATHIRSGRAVVIKTIPGLRDGRTPKEVLHRPLARLQQPPQALPKWNIVMECCTGDDLTDSILHWQQQSTHPLNAFAYHFVTEMASALGYLHHSILDITNPTAGRIRNYSPIIHRDIKPDNIFLR</sequence>
<dbReference type="EMBL" id="MU005972">
    <property type="protein sequence ID" value="KAF2861524.1"/>
    <property type="molecule type" value="Genomic_DNA"/>
</dbReference>
<dbReference type="PANTHER" id="PTHR43671">
    <property type="entry name" value="SERINE/THREONINE-PROTEIN KINASE NEK"/>
    <property type="match status" value="1"/>
</dbReference>
<dbReference type="Proteomes" id="UP000799421">
    <property type="component" value="Unassembled WGS sequence"/>
</dbReference>
<organism evidence="7 8">
    <name type="scientific">Piedraia hortae CBS 480.64</name>
    <dbReference type="NCBI Taxonomy" id="1314780"/>
    <lineage>
        <taxon>Eukaryota</taxon>
        <taxon>Fungi</taxon>
        <taxon>Dikarya</taxon>
        <taxon>Ascomycota</taxon>
        <taxon>Pezizomycotina</taxon>
        <taxon>Dothideomycetes</taxon>
        <taxon>Dothideomycetidae</taxon>
        <taxon>Capnodiales</taxon>
        <taxon>Piedraiaceae</taxon>
        <taxon>Piedraia</taxon>
    </lineage>
</organism>
<dbReference type="InterPro" id="IPR050660">
    <property type="entry name" value="NEK_Ser/Thr_kinase"/>
</dbReference>
<dbReference type="GO" id="GO:0005524">
    <property type="term" value="F:ATP binding"/>
    <property type="evidence" value="ECO:0007669"/>
    <property type="project" value="UniProtKB-KW"/>
</dbReference>
<protein>
    <recommendedName>
        <fullName evidence="1">non-specific serine/threonine protein kinase</fullName>
        <ecNumber evidence="1">2.7.11.1</ecNumber>
    </recommendedName>
</protein>
<keyword evidence="2" id="KW-0808">Transferase</keyword>
<keyword evidence="4" id="KW-0418">Kinase</keyword>
<dbReference type="Gene3D" id="1.10.510.10">
    <property type="entry name" value="Transferase(Phosphotransferase) domain 1"/>
    <property type="match status" value="1"/>
</dbReference>
<dbReference type="OrthoDB" id="310217at2759"/>
<dbReference type="SUPFAM" id="SSF56112">
    <property type="entry name" value="Protein kinase-like (PK-like)"/>
    <property type="match status" value="1"/>
</dbReference>
<evidence type="ECO:0000256" key="1">
    <source>
        <dbReference type="ARBA" id="ARBA00012513"/>
    </source>
</evidence>
<evidence type="ECO:0000259" key="6">
    <source>
        <dbReference type="PROSITE" id="PS50011"/>
    </source>
</evidence>